<accession>A0AA36EKL5</accession>
<organism evidence="1 2">
    <name type="scientific">Lactuca saligna</name>
    <name type="common">Willowleaf lettuce</name>
    <dbReference type="NCBI Taxonomy" id="75948"/>
    <lineage>
        <taxon>Eukaryota</taxon>
        <taxon>Viridiplantae</taxon>
        <taxon>Streptophyta</taxon>
        <taxon>Embryophyta</taxon>
        <taxon>Tracheophyta</taxon>
        <taxon>Spermatophyta</taxon>
        <taxon>Magnoliopsida</taxon>
        <taxon>eudicotyledons</taxon>
        <taxon>Gunneridae</taxon>
        <taxon>Pentapetalae</taxon>
        <taxon>asterids</taxon>
        <taxon>campanulids</taxon>
        <taxon>Asterales</taxon>
        <taxon>Asteraceae</taxon>
        <taxon>Cichorioideae</taxon>
        <taxon>Cichorieae</taxon>
        <taxon>Lactucinae</taxon>
        <taxon>Lactuca</taxon>
    </lineage>
</organism>
<evidence type="ECO:0000313" key="2">
    <source>
        <dbReference type="Proteomes" id="UP001177003"/>
    </source>
</evidence>
<name>A0AA36EKL5_LACSI</name>
<reference evidence="1" key="1">
    <citation type="submission" date="2023-04" db="EMBL/GenBank/DDBJ databases">
        <authorList>
            <person name="Vijverberg K."/>
            <person name="Xiong W."/>
            <person name="Schranz E."/>
        </authorList>
    </citation>
    <scope>NUCLEOTIDE SEQUENCE</scope>
</reference>
<dbReference type="Proteomes" id="UP001177003">
    <property type="component" value="Chromosome 8"/>
</dbReference>
<sequence length="135" mass="16070">MFARDLVKFGYNEWMLTLEIINNHICVHYQEVKLAIQQLLNEVKKLNLVPSAGLSICFQRTNYLLSAPTEHLFHLLFERLGHYNIERVYHVLISVELNRRLDELKLDQFRWVNTEILKEVDRFYNGSSDDFVEEG</sequence>
<keyword evidence="2" id="KW-1185">Reference proteome</keyword>
<protein>
    <submittedName>
        <fullName evidence="1">Uncharacterized protein</fullName>
    </submittedName>
</protein>
<dbReference type="AlphaFoldDB" id="A0AA36EKL5"/>
<dbReference type="EMBL" id="OX465084">
    <property type="protein sequence ID" value="CAI9299469.1"/>
    <property type="molecule type" value="Genomic_DNA"/>
</dbReference>
<evidence type="ECO:0000313" key="1">
    <source>
        <dbReference type="EMBL" id="CAI9299469.1"/>
    </source>
</evidence>
<proteinExistence type="predicted"/>
<gene>
    <name evidence="1" type="ORF">LSALG_LOCUS38180</name>
</gene>